<dbReference type="PANTHER" id="PTHR42885">
    <property type="entry name" value="HISTIDINOL-PHOSPHATE AMINOTRANSFERASE-RELATED"/>
    <property type="match status" value="1"/>
</dbReference>
<evidence type="ECO:0000256" key="3">
    <source>
        <dbReference type="ARBA" id="ARBA00022679"/>
    </source>
</evidence>
<proteinExistence type="inferred from homology"/>
<evidence type="ECO:0000313" key="7">
    <source>
        <dbReference type="EMBL" id="RTH20798.1"/>
    </source>
</evidence>
<comment type="cofactor">
    <cofactor evidence="1 5">
        <name>pyridoxal 5'-phosphate</name>
        <dbReference type="ChEBI" id="CHEBI:597326"/>
    </cofactor>
</comment>
<dbReference type="InterPro" id="IPR015421">
    <property type="entry name" value="PyrdxlP-dep_Trfase_major"/>
</dbReference>
<gene>
    <name evidence="8" type="ORF">CSW23_10120</name>
    <name evidence="9" type="ORF">CSW27_01845</name>
    <name evidence="7" type="ORF">CSW41_01490</name>
</gene>
<evidence type="ECO:0000256" key="5">
    <source>
        <dbReference type="RuleBase" id="RU003693"/>
    </source>
</evidence>
<dbReference type="Gene3D" id="3.90.1150.10">
    <property type="entry name" value="Aspartate Aminotransferase, domain 1"/>
    <property type="match status" value="1"/>
</dbReference>
<evidence type="ECO:0000259" key="6">
    <source>
        <dbReference type="Pfam" id="PF00155"/>
    </source>
</evidence>
<dbReference type="InterPro" id="IPR015424">
    <property type="entry name" value="PyrdxlP-dep_Trfase"/>
</dbReference>
<evidence type="ECO:0000313" key="12">
    <source>
        <dbReference type="Proteomes" id="UP000288073"/>
    </source>
</evidence>
<dbReference type="GO" id="GO:0030170">
    <property type="term" value="F:pyridoxal phosphate binding"/>
    <property type="evidence" value="ECO:0007669"/>
    <property type="project" value="InterPro"/>
</dbReference>
<keyword evidence="2 8" id="KW-0032">Aminotransferase</keyword>
<dbReference type="InterPro" id="IPR004839">
    <property type="entry name" value="Aminotransferase_I/II_large"/>
</dbReference>
<dbReference type="EMBL" id="PEMN01000350">
    <property type="protein sequence ID" value="RTI14618.1"/>
    <property type="molecule type" value="Genomic_DNA"/>
</dbReference>
<dbReference type="EMBL" id="PEMJ01000036">
    <property type="protein sequence ID" value="RTI17327.1"/>
    <property type="molecule type" value="Genomic_DNA"/>
</dbReference>
<organism evidence="8 12">
    <name type="scientific">Thermus scotoductus</name>
    <dbReference type="NCBI Taxonomy" id="37636"/>
    <lineage>
        <taxon>Bacteria</taxon>
        <taxon>Thermotogati</taxon>
        <taxon>Deinococcota</taxon>
        <taxon>Deinococci</taxon>
        <taxon>Thermales</taxon>
        <taxon>Thermaceae</taxon>
        <taxon>Thermus</taxon>
    </lineage>
</organism>
<comment type="similarity">
    <text evidence="5">Belongs to the class-II pyridoxal-phosphate-dependent aminotransferase family.</text>
</comment>
<reference evidence="10 11" key="1">
    <citation type="journal article" date="2019" name="Extremophiles">
        <title>Biogeography of thermophiles and predominance of Thermus scotoductus in domestic water heaters.</title>
        <authorList>
            <person name="Wilpiszeski R.L."/>
            <person name="Zhang Z."/>
            <person name="House C.H."/>
        </authorList>
    </citation>
    <scope>NUCLEOTIDE SEQUENCE [LARGE SCALE GENOMIC DNA]</scope>
    <source>
        <strain evidence="8 12">10_S10</strain>
        <strain evidence="9 10">14_S14</strain>
        <strain evidence="7 11">28_S28</strain>
    </source>
</reference>
<dbReference type="InterPro" id="IPR015422">
    <property type="entry name" value="PyrdxlP-dep_Trfase_small"/>
</dbReference>
<dbReference type="Pfam" id="PF00155">
    <property type="entry name" value="Aminotran_1_2"/>
    <property type="match status" value="1"/>
</dbReference>
<protein>
    <submittedName>
        <fullName evidence="8">Histidinol-phosphate aminotransferase</fullName>
    </submittedName>
</protein>
<dbReference type="Proteomes" id="UP000288073">
    <property type="component" value="Unassembled WGS sequence"/>
</dbReference>
<evidence type="ECO:0000313" key="9">
    <source>
        <dbReference type="EMBL" id="RTI17327.1"/>
    </source>
</evidence>
<dbReference type="PANTHER" id="PTHR42885:SF2">
    <property type="entry name" value="HISTIDINOL-PHOSPHATE AMINOTRANSFERASE"/>
    <property type="match status" value="1"/>
</dbReference>
<dbReference type="Proteomes" id="UP000287155">
    <property type="component" value="Unassembled WGS sequence"/>
</dbReference>
<dbReference type="InterPro" id="IPR001917">
    <property type="entry name" value="Aminotrans_II_pyridoxalP_BS"/>
</dbReference>
<feature type="domain" description="Aminotransferase class I/classII large" evidence="6">
    <location>
        <begin position="23"/>
        <end position="338"/>
    </location>
</feature>
<sequence length="347" mass="38389">MRAFKAHLWGLAPYPYKKVEAPVKLDQNESPFDLPQALKAEALRRLAHLSWNRYPEIHAEGLRRRLAHLLDWPEEGIVLAPGSNLLILALAVAAEEVLDLVPSFPHYAHAARVAGTPRRAVPLLEGFALPLEVLLAAFTGGVLFLPNPHAPTGTLFPEEALWALAERAKEVEGLLVVDEAYREFAGSDFSPLGRGNPHVAFLRTFSKAFSLGGVRAGYLLASPEVAALVREVLPPFVLPAHTGTILEVVLENPGYVEAVAAHVRAERERVYAKLRGHPTWQPYRSHTNFLLVRTPDAERAFRHLLAQGILVRRQDHYPGLFGCIRVTVGLKEEMDAFLKAAFEVAYA</sequence>
<dbReference type="CDD" id="cd00609">
    <property type="entry name" value="AAT_like"/>
    <property type="match status" value="1"/>
</dbReference>
<keyword evidence="3 8" id="KW-0808">Transferase</keyword>
<evidence type="ECO:0000256" key="1">
    <source>
        <dbReference type="ARBA" id="ARBA00001933"/>
    </source>
</evidence>
<keyword evidence="4 5" id="KW-0663">Pyridoxal phosphate</keyword>
<dbReference type="Gene3D" id="3.40.640.10">
    <property type="entry name" value="Type I PLP-dependent aspartate aminotransferase-like (Major domain)"/>
    <property type="match status" value="1"/>
</dbReference>
<evidence type="ECO:0000313" key="10">
    <source>
        <dbReference type="Proteomes" id="UP000287155"/>
    </source>
</evidence>
<dbReference type="Proteomes" id="UP000287439">
    <property type="component" value="Unassembled WGS sequence"/>
</dbReference>
<evidence type="ECO:0000313" key="11">
    <source>
        <dbReference type="Proteomes" id="UP000287439"/>
    </source>
</evidence>
<dbReference type="PROSITE" id="PS00599">
    <property type="entry name" value="AA_TRANSFER_CLASS_2"/>
    <property type="match status" value="1"/>
</dbReference>
<evidence type="ECO:0000256" key="2">
    <source>
        <dbReference type="ARBA" id="ARBA00022576"/>
    </source>
</evidence>
<dbReference type="GO" id="GO:0008483">
    <property type="term" value="F:transaminase activity"/>
    <property type="evidence" value="ECO:0007669"/>
    <property type="project" value="UniProtKB-KW"/>
</dbReference>
<evidence type="ECO:0000256" key="4">
    <source>
        <dbReference type="ARBA" id="ARBA00022898"/>
    </source>
</evidence>
<name>A0A430UYM4_THESC</name>
<dbReference type="SUPFAM" id="SSF53383">
    <property type="entry name" value="PLP-dependent transferases"/>
    <property type="match status" value="1"/>
</dbReference>
<dbReference type="AlphaFoldDB" id="A0A430UYM4"/>
<dbReference type="EMBL" id="PELV01000032">
    <property type="protein sequence ID" value="RTH20798.1"/>
    <property type="molecule type" value="Genomic_DNA"/>
</dbReference>
<dbReference type="RefSeq" id="WP_126202972.1">
    <property type="nucleotide sequence ID" value="NZ_PELV01000032.1"/>
</dbReference>
<accession>A0A430UYM4</accession>
<comment type="caution">
    <text evidence="8">The sequence shown here is derived from an EMBL/GenBank/DDBJ whole genome shotgun (WGS) entry which is preliminary data.</text>
</comment>
<evidence type="ECO:0000313" key="8">
    <source>
        <dbReference type="EMBL" id="RTI14618.1"/>
    </source>
</evidence>